<dbReference type="PANTHER" id="PTHR14096">
    <property type="entry name" value="APOLIPOPROTEIN L"/>
    <property type="match status" value="1"/>
</dbReference>
<dbReference type="EMBL" id="JAERUA010000003">
    <property type="protein sequence ID" value="KAI1901252.1"/>
    <property type="molecule type" value="Genomic_DNA"/>
</dbReference>
<feature type="compositionally biased region" description="Basic and acidic residues" evidence="2">
    <location>
        <begin position="413"/>
        <end position="479"/>
    </location>
</feature>
<protein>
    <submittedName>
        <fullName evidence="4">Uncharacterized protein</fullName>
    </submittedName>
</protein>
<dbReference type="OrthoDB" id="6363454at2759"/>
<feature type="compositionally biased region" description="Acidic residues" evidence="2">
    <location>
        <begin position="375"/>
        <end position="396"/>
    </location>
</feature>
<evidence type="ECO:0000313" key="5">
    <source>
        <dbReference type="Proteomes" id="UP000829720"/>
    </source>
</evidence>
<sequence length="654" mass="73371">MKRRVSFRVRRTLPRNPNVLFRSATADSDEQENLVESVEMEELPSVQESSVEIQMVEMAPLPSEGNPLDSSEDDDGLLEWWRTVEGWDEWNESSNFQEDEEDMAVEQAADRVFMAAQLFVRLFNQRGASLQQRILELLSVADEADNFHKRTVAASMGGGVASVVGSVTTITGLILAPFTFGSSIIVTAVGIGVATAGSIASASANITDTVHSKMDRKKVEKMIQGYQEEIKDIRECMDFVQEGMDTLQEWNFEKYTDSVAKRAMNQNVKHVFKEGARAGKALMINTDQLISTVQVLSVAGGAAKAAQAISVTTGVMSALFLALDIFFLAKDGHELRKGAKTQFASKIREVCKELQDGLLQLNRVKTELQKTMDGIEVEEVVEEEEEEEEEDSDLECDPEKLALLEEEINQMEQKLDQQVQEKKCGERENDSEEHHVKLTEDGKIEKSEMGGERVEEEGRLEKDGKVERGAGKDEKLKEEIQDEDGTEQRTKGNQEEDKQVGGVKREGKSEKMGRDGPEKGEKREGDERGNSEKRERYEHRKTEKGQWEESGRSAKREKEGGKSAKRDGDEQRKREKGKWDEPVKNEKRGVEHEKSGKTEHNAMLNSLPPSAQPRSKAFSNVPEEARCEGPVTEPKAPPPVPHRKRVSHREPLSI</sequence>
<comment type="similarity">
    <text evidence="1">Belongs to the apolipoprotein L family.</text>
</comment>
<keyword evidence="5" id="KW-1185">Reference proteome</keyword>
<evidence type="ECO:0000313" key="4">
    <source>
        <dbReference type="EMBL" id="KAI1901252.1"/>
    </source>
</evidence>
<keyword evidence="3" id="KW-0812">Transmembrane</keyword>
<dbReference type="InterPro" id="IPR008405">
    <property type="entry name" value="ApoL"/>
</dbReference>
<proteinExistence type="inferred from homology"/>
<dbReference type="AlphaFoldDB" id="A0A8T3DWE3"/>
<dbReference type="Proteomes" id="UP000829720">
    <property type="component" value="Unassembled WGS sequence"/>
</dbReference>
<dbReference type="Pfam" id="PF05461">
    <property type="entry name" value="ApoL"/>
    <property type="match status" value="1"/>
</dbReference>
<dbReference type="GO" id="GO:0008289">
    <property type="term" value="F:lipid binding"/>
    <property type="evidence" value="ECO:0007669"/>
    <property type="project" value="InterPro"/>
</dbReference>
<dbReference type="GO" id="GO:0006869">
    <property type="term" value="P:lipid transport"/>
    <property type="evidence" value="ECO:0007669"/>
    <property type="project" value="InterPro"/>
</dbReference>
<dbReference type="GO" id="GO:0016020">
    <property type="term" value="C:membrane"/>
    <property type="evidence" value="ECO:0007669"/>
    <property type="project" value="TreeGrafter"/>
</dbReference>
<name>A0A8T3DWE3_9TELE</name>
<evidence type="ECO:0000256" key="1">
    <source>
        <dbReference type="ARBA" id="ARBA00010090"/>
    </source>
</evidence>
<feature type="compositionally biased region" description="Polar residues" evidence="2">
    <location>
        <begin position="603"/>
        <end position="613"/>
    </location>
</feature>
<keyword evidence="3" id="KW-0472">Membrane</keyword>
<feature type="transmembrane region" description="Helical" evidence="3">
    <location>
        <begin position="184"/>
        <end position="207"/>
    </location>
</feature>
<keyword evidence="3" id="KW-1133">Transmembrane helix</keyword>
<accession>A0A8T3DWE3</accession>
<organism evidence="4 5">
    <name type="scientific">Albula goreensis</name>
    <dbReference type="NCBI Taxonomy" id="1534307"/>
    <lineage>
        <taxon>Eukaryota</taxon>
        <taxon>Metazoa</taxon>
        <taxon>Chordata</taxon>
        <taxon>Craniata</taxon>
        <taxon>Vertebrata</taxon>
        <taxon>Euteleostomi</taxon>
        <taxon>Actinopterygii</taxon>
        <taxon>Neopterygii</taxon>
        <taxon>Teleostei</taxon>
        <taxon>Albuliformes</taxon>
        <taxon>Albulidae</taxon>
        <taxon>Albula</taxon>
    </lineage>
</organism>
<comment type="caution">
    <text evidence="4">The sequence shown here is derived from an EMBL/GenBank/DDBJ whole genome shotgun (WGS) entry which is preliminary data.</text>
</comment>
<dbReference type="PANTHER" id="PTHR14096:SF34">
    <property type="entry name" value="APOLIPOPROTEIN L3-LIKE-RELATED"/>
    <property type="match status" value="1"/>
</dbReference>
<dbReference type="GO" id="GO:0042157">
    <property type="term" value="P:lipoprotein metabolic process"/>
    <property type="evidence" value="ECO:0007669"/>
    <property type="project" value="InterPro"/>
</dbReference>
<feature type="region of interest" description="Disordered" evidence="2">
    <location>
        <begin position="413"/>
        <end position="654"/>
    </location>
</feature>
<feature type="transmembrane region" description="Helical" evidence="3">
    <location>
        <begin position="156"/>
        <end position="178"/>
    </location>
</feature>
<dbReference type="GO" id="GO:0005576">
    <property type="term" value="C:extracellular region"/>
    <property type="evidence" value="ECO:0007669"/>
    <property type="project" value="InterPro"/>
</dbReference>
<gene>
    <name evidence="4" type="ORF">AGOR_G00032410</name>
</gene>
<feature type="compositionally biased region" description="Basic and acidic residues" evidence="2">
    <location>
        <begin position="486"/>
        <end position="600"/>
    </location>
</feature>
<evidence type="ECO:0000256" key="2">
    <source>
        <dbReference type="SAM" id="MobiDB-lite"/>
    </source>
</evidence>
<evidence type="ECO:0000256" key="3">
    <source>
        <dbReference type="SAM" id="Phobius"/>
    </source>
</evidence>
<feature type="region of interest" description="Disordered" evidence="2">
    <location>
        <begin position="375"/>
        <end position="398"/>
    </location>
</feature>
<reference evidence="4" key="1">
    <citation type="submission" date="2021-01" db="EMBL/GenBank/DDBJ databases">
        <authorList>
            <person name="Zahm M."/>
            <person name="Roques C."/>
            <person name="Cabau C."/>
            <person name="Klopp C."/>
            <person name="Donnadieu C."/>
            <person name="Jouanno E."/>
            <person name="Lampietro C."/>
            <person name="Louis A."/>
            <person name="Herpin A."/>
            <person name="Echchiki A."/>
            <person name="Berthelot C."/>
            <person name="Parey E."/>
            <person name="Roest-Crollius H."/>
            <person name="Braasch I."/>
            <person name="Postlethwait J."/>
            <person name="Bobe J."/>
            <person name="Montfort J."/>
            <person name="Bouchez O."/>
            <person name="Begum T."/>
            <person name="Mejri S."/>
            <person name="Adams A."/>
            <person name="Chen W.-J."/>
            <person name="Guiguen Y."/>
        </authorList>
    </citation>
    <scope>NUCLEOTIDE SEQUENCE</scope>
    <source>
        <tissue evidence="4">Blood</tissue>
    </source>
</reference>